<sequence length="57" mass="6434">MIHSRESPCCLSLFFISLLTQIEGKFISYKADSRGKFLSPFPLAAEAYTDIDTLDVF</sequence>
<evidence type="ECO:0000256" key="1">
    <source>
        <dbReference type="SAM" id="SignalP"/>
    </source>
</evidence>
<reference evidence="2 3" key="1">
    <citation type="journal article" date="2018" name="BMC Genomics">
        <title>Comparative genome analyses reveal sequence features reflecting distinct modes of host-adaptation between dicot and monocot powdery mildew.</title>
        <authorList>
            <person name="Wu Y."/>
            <person name="Ma X."/>
            <person name="Pan Z."/>
            <person name="Kale S.D."/>
            <person name="Song Y."/>
            <person name="King H."/>
            <person name="Zhang Q."/>
            <person name="Presley C."/>
            <person name="Deng X."/>
            <person name="Wei C.I."/>
            <person name="Xiao S."/>
        </authorList>
    </citation>
    <scope>NUCLEOTIDE SEQUENCE [LARGE SCALE GENOMIC DNA]</scope>
    <source>
        <strain evidence="2">UCSC1</strain>
    </source>
</reference>
<proteinExistence type="predicted"/>
<organism evidence="2 3">
    <name type="scientific">Golovinomyces cichoracearum</name>
    <dbReference type="NCBI Taxonomy" id="62708"/>
    <lineage>
        <taxon>Eukaryota</taxon>
        <taxon>Fungi</taxon>
        <taxon>Dikarya</taxon>
        <taxon>Ascomycota</taxon>
        <taxon>Pezizomycotina</taxon>
        <taxon>Leotiomycetes</taxon>
        <taxon>Erysiphales</taxon>
        <taxon>Erysiphaceae</taxon>
        <taxon>Golovinomyces</taxon>
    </lineage>
</organism>
<dbReference type="EMBL" id="MCBR01003110">
    <property type="protein sequence ID" value="RKF80983.1"/>
    <property type="molecule type" value="Genomic_DNA"/>
</dbReference>
<protein>
    <submittedName>
        <fullName evidence="2">Uncharacterized protein</fullName>
    </submittedName>
</protein>
<keyword evidence="1" id="KW-0732">Signal</keyword>
<dbReference type="Proteomes" id="UP000285405">
    <property type="component" value="Unassembled WGS sequence"/>
</dbReference>
<feature type="signal peptide" evidence="1">
    <location>
        <begin position="1"/>
        <end position="24"/>
    </location>
</feature>
<gene>
    <name evidence="2" type="ORF">GcC1_c1380o27</name>
</gene>
<comment type="caution">
    <text evidence="2">The sequence shown here is derived from an EMBL/GenBank/DDBJ whole genome shotgun (WGS) entry which is preliminary data.</text>
</comment>
<accession>A0A420J2K2</accession>
<feature type="chain" id="PRO_5019455063" evidence="1">
    <location>
        <begin position="25"/>
        <end position="57"/>
    </location>
</feature>
<name>A0A420J2K2_9PEZI</name>
<evidence type="ECO:0000313" key="2">
    <source>
        <dbReference type="EMBL" id="RKF80983.1"/>
    </source>
</evidence>
<dbReference type="AlphaFoldDB" id="A0A420J2K2"/>
<evidence type="ECO:0000313" key="3">
    <source>
        <dbReference type="Proteomes" id="UP000285405"/>
    </source>
</evidence>